<gene>
    <name evidence="2" type="ORF">C0Q70_02220</name>
</gene>
<feature type="domain" description="Schlafen AlbA-2" evidence="1">
    <location>
        <begin position="14"/>
        <end position="80"/>
    </location>
</feature>
<name>A0A2T7Q1N0_POMCA</name>
<dbReference type="OrthoDB" id="10259112at2759"/>
<comment type="caution">
    <text evidence="2">The sequence shown here is derived from an EMBL/GenBank/DDBJ whole genome shotgun (WGS) entry which is preliminary data.</text>
</comment>
<dbReference type="PANTHER" id="PTHR12155">
    <property type="entry name" value="SCHLAFEN"/>
    <property type="match status" value="1"/>
</dbReference>
<dbReference type="AlphaFoldDB" id="A0A2T7Q1N0"/>
<keyword evidence="3" id="KW-1185">Reference proteome</keyword>
<dbReference type="PANTHER" id="PTHR12155:SF41">
    <property type="entry name" value="SCHLAFEN ALBA-2 DOMAIN-CONTAINING PROTEIN"/>
    <property type="match status" value="1"/>
</dbReference>
<evidence type="ECO:0000259" key="1">
    <source>
        <dbReference type="Pfam" id="PF04326"/>
    </source>
</evidence>
<evidence type="ECO:0000313" key="3">
    <source>
        <dbReference type="Proteomes" id="UP000245119"/>
    </source>
</evidence>
<sequence length="224" mass="25577">MPDLSPNHPTYQSCKRNLNAFLNSGKGGTVYLGVSDDGSVHGLKMSHFQKEHFLESLDDLMMRYEPTVAPHRYNVKFIPVIEQNTTEADILKLCTYDSSFAAASLERNRKHVLRNPCYCWCDKEAVAAYNCGLVTPDYVVEVVIQPWKRDDPRNVGLGLIINIHPLHKDEEGKIYFRRQASVVQYSLNSLVQITKQEVKELCEGEIARLKGEIALLKQRRRLLS</sequence>
<reference evidence="2 3" key="1">
    <citation type="submission" date="2018-04" db="EMBL/GenBank/DDBJ databases">
        <title>The genome of golden apple snail Pomacea canaliculata provides insight into stress tolerance and invasive adaptation.</title>
        <authorList>
            <person name="Liu C."/>
            <person name="Liu B."/>
            <person name="Ren Y."/>
            <person name="Zhang Y."/>
            <person name="Wang H."/>
            <person name="Li S."/>
            <person name="Jiang F."/>
            <person name="Yin L."/>
            <person name="Zhang G."/>
            <person name="Qian W."/>
            <person name="Fan W."/>
        </authorList>
    </citation>
    <scope>NUCLEOTIDE SEQUENCE [LARGE SCALE GENOMIC DNA]</scope>
    <source>
        <strain evidence="2">SZHN2017</strain>
        <tissue evidence="2">Muscle</tissue>
    </source>
</reference>
<dbReference type="InterPro" id="IPR029684">
    <property type="entry name" value="Schlafen"/>
</dbReference>
<dbReference type="STRING" id="400727.A0A2T7Q1N0"/>
<dbReference type="InterPro" id="IPR007421">
    <property type="entry name" value="Schlafen_AlbA_2_dom"/>
</dbReference>
<protein>
    <recommendedName>
        <fullName evidence="1">Schlafen AlbA-2 domain-containing protein</fullName>
    </recommendedName>
</protein>
<dbReference type="EMBL" id="PZQS01000001">
    <property type="protein sequence ID" value="PVD39585.1"/>
    <property type="molecule type" value="Genomic_DNA"/>
</dbReference>
<evidence type="ECO:0000313" key="2">
    <source>
        <dbReference type="EMBL" id="PVD39585.1"/>
    </source>
</evidence>
<dbReference type="Proteomes" id="UP000245119">
    <property type="component" value="Linkage Group LG1"/>
</dbReference>
<organism evidence="2 3">
    <name type="scientific">Pomacea canaliculata</name>
    <name type="common">Golden apple snail</name>
    <dbReference type="NCBI Taxonomy" id="400727"/>
    <lineage>
        <taxon>Eukaryota</taxon>
        <taxon>Metazoa</taxon>
        <taxon>Spiralia</taxon>
        <taxon>Lophotrochozoa</taxon>
        <taxon>Mollusca</taxon>
        <taxon>Gastropoda</taxon>
        <taxon>Caenogastropoda</taxon>
        <taxon>Architaenioglossa</taxon>
        <taxon>Ampullarioidea</taxon>
        <taxon>Ampullariidae</taxon>
        <taxon>Pomacea</taxon>
    </lineage>
</organism>
<dbReference type="Gene3D" id="3.30.950.30">
    <property type="entry name" value="Schlafen, AAA domain"/>
    <property type="match status" value="1"/>
</dbReference>
<dbReference type="InterPro" id="IPR038461">
    <property type="entry name" value="Schlafen_AlbA_2_dom_sf"/>
</dbReference>
<accession>A0A2T7Q1N0</accession>
<dbReference type="Pfam" id="PF04326">
    <property type="entry name" value="SLFN_AlbA_2"/>
    <property type="match status" value="1"/>
</dbReference>
<proteinExistence type="predicted"/>